<proteinExistence type="inferred from homology"/>
<dbReference type="Pfam" id="PF04239">
    <property type="entry name" value="DUF421"/>
    <property type="match status" value="1"/>
</dbReference>
<evidence type="ECO:0000256" key="8">
    <source>
        <dbReference type="SAM" id="Phobius"/>
    </source>
</evidence>
<evidence type="ECO:0000313" key="11">
    <source>
        <dbReference type="Proteomes" id="UP000184041"/>
    </source>
</evidence>
<dbReference type="GO" id="GO:0005886">
    <property type="term" value="C:plasma membrane"/>
    <property type="evidence" value="ECO:0007669"/>
    <property type="project" value="UniProtKB-SubCell"/>
</dbReference>
<dbReference type="PANTHER" id="PTHR34582:SF6">
    <property type="entry name" value="UPF0702 TRANSMEMBRANE PROTEIN YCAP"/>
    <property type="match status" value="1"/>
</dbReference>
<keyword evidence="4 8" id="KW-0812">Transmembrane</keyword>
<feature type="domain" description="YetF C-terminal" evidence="9">
    <location>
        <begin position="92"/>
        <end position="165"/>
    </location>
</feature>
<evidence type="ECO:0000256" key="3">
    <source>
        <dbReference type="ARBA" id="ARBA00022475"/>
    </source>
</evidence>
<feature type="coiled-coil region" evidence="7">
    <location>
        <begin position="110"/>
        <end position="137"/>
    </location>
</feature>
<dbReference type="Proteomes" id="UP000184041">
    <property type="component" value="Unassembled WGS sequence"/>
</dbReference>
<dbReference type="InterPro" id="IPR007353">
    <property type="entry name" value="DUF421"/>
</dbReference>
<dbReference type="OrthoDB" id="9793799at2"/>
<accession>A0A1M5BZB5</accession>
<evidence type="ECO:0000256" key="4">
    <source>
        <dbReference type="ARBA" id="ARBA00022692"/>
    </source>
</evidence>
<feature type="transmembrane region" description="Helical" evidence="8">
    <location>
        <begin position="68"/>
        <end position="88"/>
    </location>
</feature>
<keyword evidence="5 8" id="KW-1133">Transmembrane helix</keyword>
<keyword evidence="7" id="KW-0175">Coiled coil</keyword>
<evidence type="ECO:0000256" key="5">
    <source>
        <dbReference type="ARBA" id="ARBA00022989"/>
    </source>
</evidence>
<keyword evidence="11" id="KW-1185">Reference proteome</keyword>
<evidence type="ECO:0000256" key="2">
    <source>
        <dbReference type="ARBA" id="ARBA00006448"/>
    </source>
</evidence>
<dbReference type="STRING" id="1194090.SAMN05443144_10935"/>
<reference evidence="10 11" key="1">
    <citation type="submission" date="2016-11" db="EMBL/GenBank/DDBJ databases">
        <authorList>
            <person name="Jaros S."/>
            <person name="Januszkiewicz K."/>
            <person name="Wedrychowicz H."/>
        </authorList>
    </citation>
    <scope>NUCLEOTIDE SEQUENCE [LARGE SCALE GENOMIC DNA]</scope>
    <source>
        <strain evidence="10 11">DSM 21986</strain>
    </source>
</reference>
<dbReference type="InterPro" id="IPR023090">
    <property type="entry name" value="UPF0702_alpha/beta_dom_sf"/>
</dbReference>
<dbReference type="AlphaFoldDB" id="A0A1M5BZB5"/>
<dbReference type="EMBL" id="FQUS01000009">
    <property type="protein sequence ID" value="SHF47687.1"/>
    <property type="molecule type" value="Genomic_DNA"/>
</dbReference>
<sequence>MDYSWINTTWTAVLMASLSAIGIYVSLILFTRIGGLRSFSKMSSFDFAITVAIGSVIASTILSDSPPLFLAIAALASLYILQIVVAGLRGRSSLVDKIVNNEPLLLMRGAKILEENLKEAKVTHADLRAKLREANATQLSQIKAVVMESTGDIAVLHHEDPDHEVDDILLREVRGWDEN</sequence>
<dbReference type="PANTHER" id="PTHR34582">
    <property type="entry name" value="UPF0702 TRANSMEMBRANE PROTEIN YCAP"/>
    <property type="match status" value="1"/>
</dbReference>
<protein>
    <recommendedName>
        <fullName evidence="9">YetF C-terminal domain-containing protein</fullName>
    </recommendedName>
</protein>
<evidence type="ECO:0000256" key="7">
    <source>
        <dbReference type="SAM" id="Coils"/>
    </source>
</evidence>
<dbReference type="Gene3D" id="3.30.240.20">
    <property type="entry name" value="bsu07140 like domains"/>
    <property type="match status" value="1"/>
</dbReference>
<comment type="subcellular location">
    <subcellularLocation>
        <location evidence="1">Cell membrane</location>
        <topology evidence="1">Multi-pass membrane protein</topology>
    </subcellularLocation>
</comment>
<feature type="transmembrane region" description="Helical" evidence="8">
    <location>
        <begin position="45"/>
        <end position="62"/>
    </location>
</feature>
<comment type="similarity">
    <text evidence="2">Belongs to the UPF0702 family.</text>
</comment>
<dbReference type="RefSeq" id="WP_073063031.1">
    <property type="nucleotide sequence ID" value="NZ_FQUS01000009.1"/>
</dbReference>
<keyword evidence="6 8" id="KW-0472">Membrane</keyword>
<evidence type="ECO:0000313" key="10">
    <source>
        <dbReference type="EMBL" id="SHF47687.1"/>
    </source>
</evidence>
<keyword evidence="3" id="KW-1003">Cell membrane</keyword>
<evidence type="ECO:0000256" key="6">
    <source>
        <dbReference type="ARBA" id="ARBA00023136"/>
    </source>
</evidence>
<feature type="transmembrane region" description="Helical" evidence="8">
    <location>
        <begin position="12"/>
        <end position="33"/>
    </location>
</feature>
<gene>
    <name evidence="10" type="ORF">SAMN05443144_10935</name>
</gene>
<evidence type="ECO:0000259" key="9">
    <source>
        <dbReference type="Pfam" id="PF04239"/>
    </source>
</evidence>
<evidence type="ECO:0000256" key="1">
    <source>
        <dbReference type="ARBA" id="ARBA00004651"/>
    </source>
</evidence>
<name>A0A1M5BZB5_9BACT</name>
<organism evidence="10 11">
    <name type="scientific">Fodinibius roseus</name>
    <dbReference type="NCBI Taxonomy" id="1194090"/>
    <lineage>
        <taxon>Bacteria</taxon>
        <taxon>Pseudomonadati</taxon>
        <taxon>Balneolota</taxon>
        <taxon>Balneolia</taxon>
        <taxon>Balneolales</taxon>
        <taxon>Balneolaceae</taxon>
        <taxon>Fodinibius</taxon>
    </lineage>
</organism>